<evidence type="ECO:0000256" key="7">
    <source>
        <dbReference type="SAM" id="MobiDB-lite"/>
    </source>
</evidence>
<sequence>MDTTAAAELGSGVGEGGVGYWDGVEESKARWNDKGTAGQPAPSPADGGGAGSQGRGNRPGSENEPPPKRMRNVSGGEGPPHGSGSVSNNNHIPGSNSASGGNGGGHGPGAGGSPNLKNYGSGGLGPSPGTSNADSPGQGQGGGSRGRGMGSIFYKTKLCSRFRNGNCPYNSNCNFAHGMDELRKPPPGWEDVVAAQDGGGIAAPPAAGQPSVGISGERIGPGGRGGGAVIVGEGGGNVSDNQRFHKTRPCKKYQSDGGCPYGERCNFLHEDNTSQTKAPRETVLVTVPTNGATASGSGGGGIGNLRPPNWRTRLCNKWETTGNCPFGDKCHFAHGTAELQRYGGGPFDPSEAGALDSRYLDGDDLIISSSDQMMNLRQTFKQYYGPGGVCKNLEEWKGPTDRVSTIYGDWVDEEDWDVPPLQVTKSSQQQERDSDLNYNGHRGGGYEVDGYGAKGWSAKLSAAVEAGQ</sequence>
<feature type="compositionally biased region" description="Gly residues" evidence="7">
    <location>
        <begin position="100"/>
        <end position="112"/>
    </location>
</feature>
<evidence type="ECO:0000256" key="1">
    <source>
        <dbReference type="ARBA" id="ARBA00022723"/>
    </source>
</evidence>
<feature type="zinc finger region" description="C3H1-type" evidence="6">
    <location>
        <begin position="244"/>
        <end position="272"/>
    </location>
</feature>
<keyword evidence="5" id="KW-0238">DNA-binding</keyword>
<dbReference type="Gene3D" id="4.10.1000.10">
    <property type="entry name" value="Zinc finger, CCCH-type"/>
    <property type="match status" value="3"/>
</dbReference>
<reference evidence="9 10" key="1">
    <citation type="submission" date="2024-09" db="EMBL/GenBank/DDBJ databases">
        <title>Chromosome-scale assembly of Riccia sorocarpa.</title>
        <authorList>
            <person name="Paukszto L."/>
        </authorList>
    </citation>
    <scope>NUCLEOTIDE SEQUENCE [LARGE SCALE GENOMIC DNA]</scope>
    <source>
        <strain evidence="9">LP-2024</strain>
        <tissue evidence="9">Aerial parts of the thallus</tissue>
    </source>
</reference>
<proteinExistence type="predicted"/>
<dbReference type="PANTHER" id="PTHR12547:SF156">
    <property type="entry name" value="ZINC FINGER CCCH DOMAIN-CONTAINING PROTEIN 12"/>
    <property type="match status" value="1"/>
</dbReference>
<dbReference type="AlphaFoldDB" id="A0ABD3HP26"/>
<dbReference type="GO" id="GO:0006355">
    <property type="term" value="P:regulation of DNA-templated transcription"/>
    <property type="evidence" value="ECO:0007669"/>
    <property type="project" value="UniProtKB-ARBA"/>
</dbReference>
<feature type="domain" description="C3H1-type" evidence="8">
    <location>
        <begin position="153"/>
        <end position="180"/>
    </location>
</feature>
<dbReference type="FunFam" id="4.10.1000.10:FF:000003">
    <property type="entry name" value="Zinc finger CCCH domain-containing protein"/>
    <property type="match status" value="1"/>
</dbReference>
<evidence type="ECO:0000313" key="10">
    <source>
        <dbReference type="Proteomes" id="UP001633002"/>
    </source>
</evidence>
<evidence type="ECO:0000256" key="4">
    <source>
        <dbReference type="ARBA" id="ARBA00022833"/>
    </source>
</evidence>
<feature type="compositionally biased region" description="Gly residues" evidence="7">
    <location>
        <begin position="138"/>
        <end position="149"/>
    </location>
</feature>
<keyword evidence="10" id="KW-1185">Reference proteome</keyword>
<evidence type="ECO:0000256" key="2">
    <source>
        <dbReference type="ARBA" id="ARBA00022737"/>
    </source>
</evidence>
<evidence type="ECO:0000259" key="8">
    <source>
        <dbReference type="PROSITE" id="PS50103"/>
    </source>
</evidence>
<dbReference type="InterPro" id="IPR000571">
    <property type="entry name" value="Znf_CCCH"/>
</dbReference>
<keyword evidence="4 6" id="KW-0862">Zinc</keyword>
<accession>A0ABD3HP26</accession>
<feature type="compositionally biased region" description="Gly residues" evidence="7">
    <location>
        <begin position="11"/>
        <end position="20"/>
    </location>
</feature>
<keyword evidence="1 6" id="KW-0479">Metal-binding</keyword>
<feature type="zinc finger region" description="C3H1-type" evidence="6">
    <location>
        <begin position="309"/>
        <end position="337"/>
    </location>
</feature>
<dbReference type="SUPFAM" id="SSF90229">
    <property type="entry name" value="CCCH zinc finger"/>
    <property type="match status" value="3"/>
</dbReference>
<dbReference type="GO" id="GO:0008270">
    <property type="term" value="F:zinc ion binding"/>
    <property type="evidence" value="ECO:0007669"/>
    <property type="project" value="UniProtKB-KW"/>
</dbReference>
<feature type="zinc finger region" description="C3H1-type" evidence="6">
    <location>
        <begin position="153"/>
        <end position="180"/>
    </location>
</feature>
<dbReference type="FunFam" id="4.10.1000.10:FF:000016">
    <property type="entry name" value="Zinc finger CCCH domain-containing protein"/>
    <property type="match status" value="1"/>
</dbReference>
<feature type="region of interest" description="Disordered" evidence="7">
    <location>
        <begin position="1"/>
        <end position="149"/>
    </location>
</feature>
<feature type="domain" description="C3H1-type" evidence="8">
    <location>
        <begin position="309"/>
        <end position="337"/>
    </location>
</feature>
<feature type="region of interest" description="Disordered" evidence="7">
    <location>
        <begin position="423"/>
        <end position="443"/>
    </location>
</feature>
<evidence type="ECO:0000313" key="9">
    <source>
        <dbReference type="EMBL" id="KAL3693317.1"/>
    </source>
</evidence>
<dbReference type="Proteomes" id="UP001633002">
    <property type="component" value="Unassembled WGS sequence"/>
</dbReference>
<dbReference type="SMART" id="SM00356">
    <property type="entry name" value="ZnF_C3H1"/>
    <property type="match status" value="3"/>
</dbReference>
<keyword evidence="2" id="KW-0677">Repeat</keyword>
<protein>
    <recommendedName>
        <fullName evidence="8">C3H1-type domain-containing protein</fullName>
    </recommendedName>
</protein>
<organism evidence="9 10">
    <name type="scientific">Riccia sorocarpa</name>
    <dbReference type="NCBI Taxonomy" id="122646"/>
    <lineage>
        <taxon>Eukaryota</taxon>
        <taxon>Viridiplantae</taxon>
        <taxon>Streptophyta</taxon>
        <taxon>Embryophyta</taxon>
        <taxon>Marchantiophyta</taxon>
        <taxon>Marchantiopsida</taxon>
        <taxon>Marchantiidae</taxon>
        <taxon>Marchantiales</taxon>
        <taxon>Ricciaceae</taxon>
        <taxon>Riccia</taxon>
    </lineage>
</organism>
<dbReference type="InterPro" id="IPR045877">
    <property type="entry name" value="ZFP36-like"/>
</dbReference>
<dbReference type="InterPro" id="IPR036855">
    <property type="entry name" value="Znf_CCCH_sf"/>
</dbReference>
<feature type="domain" description="C3H1-type" evidence="8">
    <location>
        <begin position="244"/>
        <end position="272"/>
    </location>
</feature>
<dbReference type="PANTHER" id="PTHR12547">
    <property type="entry name" value="CCCH ZINC FINGER/TIS11-RELATED"/>
    <property type="match status" value="1"/>
</dbReference>
<dbReference type="GO" id="GO:0003677">
    <property type="term" value="F:DNA binding"/>
    <property type="evidence" value="ECO:0007669"/>
    <property type="project" value="UniProtKB-KW"/>
</dbReference>
<name>A0ABD3HP26_9MARC</name>
<evidence type="ECO:0000256" key="3">
    <source>
        <dbReference type="ARBA" id="ARBA00022771"/>
    </source>
</evidence>
<comment type="caution">
    <text evidence="9">The sequence shown here is derived from an EMBL/GenBank/DDBJ whole genome shotgun (WGS) entry which is preliminary data.</text>
</comment>
<evidence type="ECO:0000256" key="5">
    <source>
        <dbReference type="ARBA" id="ARBA00023125"/>
    </source>
</evidence>
<feature type="compositionally biased region" description="Low complexity" evidence="7">
    <location>
        <begin position="82"/>
        <end position="99"/>
    </location>
</feature>
<dbReference type="EMBL" id="JBJQOH010000003">
    <property type="protein sequence ID" value="KAL3693317.1"/>
    <property type="molecule type" value="Genomic_DNA"/>
</dbReference>
<dbReference type="Pfam" id="PF00642">
    <property type="entry name" value="zf-CCCH"/>
    <property type="match status" value="3"/>
</dbReference>
<dbReference type="PROSITE" id="PS50103">
    <property type="entry name" value="ZF_C3H1"/>
    <property type="match status" value="3"/>
</dbReference>
<evidence type="ECO:0000256" key="6">
    <source>
        <dbReference type="PROSITE-ProRule" id="PRU00723"/>
    </source>
</evidence>
<keyword evidence="3 6" id="KW-0863">Zinc-finger</keyword>
<gene>
    <name evidence="9" type="ORF">R1sor_006968</name>
</gene>